<accession>A0A1W2GYS4</accession>
<dbReference type="InterPro" id="IPR025990">
    <property type="entry name" value="zinc_ribbon_bacterial"/>
</dbReference>
<sequence length="60" mass="7053">MFEHFFNCPYCMAEISILIDPSIRTQKYIENCEVCCNPIQVQLEMENGTLLYFQALSIEQ</sequence>
<dbReference type="Proteomes" id="UP000192333">
    <property type="component" value="Chromosome I"/>
</dbReference>
<reference evidence="2" key="1">
    <citation type="submission" date="2017-04" db="EMBL/GenBank/DDBJ databases">
        <authorList>
            <person name="Varghese N."/>
            <person name="Submissions S."/>
        </authorList>
    </citation>
    <scope>NUCLEOTIDE SEQUENCE [LARGE SCALE GENOMIC DNA]</scope>
    <source>
        <strain evidence="2">DSM 16537</strain>
    </source>
</reference>
<gene>
    <name evidence="1" type="ORF">SAMN00777080_0394</name>
</gene>
<name>A0A1W2GYS4_9BACT</name>
<organism evidence="1 2">
    <name type="scientific">Aquiflexum balticum DSM 16537</name>
    <dbReference type="NCBI Taxonomy" id="758820"/>
    <lineage>
        <taxon>Bacteria</taxon>
        <taxon>Pseudomonadati</taxon>
        <taxon>Bacteroidota</taxon>
        <taxon>Cytophagia</taxon>
        <taxon>Cytophagales</taxon>
        <taxon>Cyclobacteriaceae</taxon>
        <taxon>Aquiflexum</taxon>
    </lineage>
</organism>
<evidence type="ECO:0000313" key="1">
    <source>
        <dbReference type="EMBL" id="SMD41860.1"/>
    </source>
</evidence>
<dbReference type="SUPFAM" id="SSF57783">
    <property type="entry name" value="Zinc beta-ribbon"/>
    <property type="match status" value="1"/>
</dbReference>
<dbReference type="RefSeq" id="WP_084118721.1">
    <property type="nucleotide sequence ID" value="NZ_LT838813.1"/>
</dbReference>
<dbReference type="STRING" id="758820.SAMN00777080_0394"/>
<dbReference type="EMBL" id="LT838813">
    <property type="protein sequence ID" value="SMD41860.1"/>
    <property type="molecule type" value="Genomic_DNA"/>
</dbReference>
<dbReference type="AlphaFoldDB" id="A0A1W2GYS4"/>
<keyword evidence="2" id="KW-1185">Reference proteome</keyword>
<protein>
    <submittedName>
        <fullName evidence="1">Cysteine-rich CPXCG</fullName>
    </submittedName>
</protein>
<evidence type="ECO:0000313" key="2">
    <source>
        <dbReference type="Proteomes" id="UP000192333"/>
    </source>
</evidence>
<proteinExistence type="predicted"/>
<dbReference type="OrthoDB" id="9814566at2"/>
<dbReference type="Pfam" id="PF14255">
    <property type="entry name" value="Zn_ribbon_21"/>
    <property type="match status" value="1"/>
</dbReference>